<dbReference type="PANTHER" id="PTHR43861">
    <property type="entry name" value="TRANS-ACONITATE 2-METHYLTRANSFERASE-RELATED"/>
    <property type="match status" value="1"/>
</dbReference>
<dbReference type="RefSeq" id="WP_188215870.1">
    <property type="nucleotide sequence ID" value="NZ_BAABGH010000010.1"/>
</dbReference>
<gene>
    <name evidence="4" type="ORF">ICJ84_08110</name>
</gene>
<evidence type="ECO:0000313" key="4">
    <source>
        <dbReference type="EMBL" id="MBD0835395.1"/>
    </source>
</evidence>
<dbReference type="GO" id="GO:0008168">
    <property type="term" value="F:methyltransferase activity"/>
    <property type="evidence" value="ECO:0007669"/>
    <property type="project" value="UniProtKB-KW"/>
</dbReference>
<sequence>MIERNRESVETYNKSADNYQAKFMSMDLYNDTYDKFCELIQPLKANILEIACGPGNVTKYLLNKRRDLNILGVDLASNMVKLSKRNNPNADFKILDCREISKIDKKFDAVMCGFCMPYLSDSECEKLILDSSKILNRKGVIYISTMEDNPEKSGYELTSFSGKNRVYIYYRKAEFLNNILTKYEFEILDLQRKKYPEPDGTFLTDMIFIARKK</sequence>
<dbReference type="CDD" id="cd02440">
    <property type="entry name" value="AdoMet_MTases"/>
    <property type="match status" value="1"/>
</dbReference>
<accession>A0A8J6UAY9</accession>
<feature type="domain" description="Methyltransferase" evidence="3">
    <location>
        <begin position="47"/>
        <end position="139"/>
    </location>
</feature>
<keyword evidence="5" id="KW-1185">Reference proteome</keyword>
<dbReference type="GO" id="GO:0032259">
    <property type="term" value="P:methylation"/>
    <property type="evidence" value="ECO:0007669"/>
    <property type="project" value="UniProtKB-KW"/>
</dbReference>
<dbReference type="AlphaFoldDB" id="A0A8J6UAY9"/>
<comment type="caution">
    <text evidence="4">The sequence shown here is derived from an EMBL/GenBank/DDBJ whole genome shotgun (WGS) entry which is preliminary data.</text>
</comment>
<evidence type="ECO:0000313" key="5">
    <source>
        <dbReference type="Proteomes" id="UP000602057"/>
    </source>
</evidence>
<evidence type="ECO:0000256" key="2">
    <source>
        <dbReference type="ARBA" id="ARBA00022679"/>
    </source>
</evidence>
<evidence type="ECO:0000259" key="3">
    <source>
        <dbReference type="Pfam" id="PF13649"/>
    </source>
</evidence>
<protein>
    <submittedName>
        <fullName evidence="4">Class I SAM-dependent methyltransferase</fullName>
    </submittedName>
</protein>
<dbReference type="InterPro" id="IPR041698">
    <property type="entry name" value="Methyltransf_25"/>
</dbReference>
<reference evidence="4" key="1">
    <citation type="journal article" date="2013" name="Int. J. Syst. Evol. Microbiol.">
        <title>Aestuariibaculum suncheonense gen. nov., sp. nov., a marine bacterium of the family Flavobacteriaceae isolated from a tidal flat and emended descriptions of the genera Gaetbulibacter and Tamlana.</title>
        <authorList>
            <person name="Jeong S.H."/>
            <person name="Park M.S."/>
            <person name="Jin H.M."/>
            <person name="Lee K."/>
            <person name="Park W."/>
            <person name="Jeon C.O."/>
        </authorList>
    </citation>
    <scope>NUCLEOTIDE SEQUENCE</scope>
    <source>
        <strain evidence="4">SC17</strain>
    </source>
</reference>
<keyword evidence="2" id="KW-0808">Transferase</keyword>
<evidence type="ECO:0000256" key="1">
    <source>
        <dbReference type="ARBA" id="ARBA00022603"/>
    </source>
</evidence>
<proteinExistence type="predicted"/>
<keyword evidence="1 4" id="KW-0489">Methyltransferase</keyword>
<reference evidence="4" key="2">
    <citation type="submission" date="2020-09" db="EMBL/GenBank/DDBJ databases">
        <authorList>
            <person name="Wu Z."/>
        </authorList>
    </citation>
    <scope>NUCLEOTIDE SEQUENCE</scope>
    <source>
        <strain evidence="4">SC17</strain>
    </source>
</reference>
<name>A0A8J6UAY9_9FLAO</name>
<dbReference type="InterPro" id="IPR029063">
    <property type="entry name" value="SAM-dependent_MTases_sf"/>
</dbReference>
<dbReference type="EMBL" id="JACVXC010000002">
    <property type="protein sequence ID" value="MBD0835395.1"/>
    <property type="molecule type" value="Genomic_DNA"/>
</dbReference>
<dbReference type="Proteomes" id="UP000602057">
    <property type="component" value="Unassembled WGS sequence"/>
</dbReference>
<dbReference type="PANTHER" id="PTHR43861:SF1">
    <property type="entry name" value="TRANS-ACONITATE 2-METHYLTRANSFERASE"/>
    <property type="match status" value="1"/>
</dbReference>
<dbReference type="Gene3D" id="3.40.50.150">
    <property type="entry name" value="Vaccinia Virus protein VP39"/>
    <property type="match status" value="1"/>
</dbReference>
<dbReference type="Pfam" id="PF13649">
    <property type="entry name" value="Methyltransf_25"/>
    <property type="match status" value="1"/>
</dbReference>
<organism evidence="4 5">
    <name type="scientific">Aestuariibaculum suncheonense</name>
    <dbReference type="NCBI Taxonomy" id="1028745"/>
    <lineage>
        <taxon>Bacteria</taxon>
        <taxon>Pseudomonadati</taxon>
        <taxon>Bacteroidota</taxon>
        <taxon>Flavobacteriia</taxon>
        <taxon>Flavobacteriales</taxon>
        <taxon>Flavobacteriaceae</taxon>
    </lineage>
</organism>
<dbReference type="SUPFAM" id="SSF53335">
    <property type="entry name" value="S-adenosyl-L-methionine-dependent methyltransferases"/>
    <property type="match status" value="1"/>
</dbReference>